<gene>
    <name evidence="1" type="ORF">DI586_08765</name>
</gene>
<organism evidence="1 2">
    <name type="scientific">Micavibrio aeruginosavorus</name>
    <dbReference type="NCBI Taxonomy" id="349221"/>
    <lineage>
        <taxon>Bacteria</taxon>
        <taxon>Pseudomonadati</taxon>
        <taxon>Bdellovibrionota</taxon>
        <taxon>Bdellovibrionia</taxon>
        <taxon>Bdellovibrionales</taxon>
        <taxon>Pseudobdellovibrionaceae</taxon>
        <taxon>Micavibrio</taxon>
    </lineage>
</organism>
<dbReference type="Proteomes" id="UP000249739">
    <property type="component" value="Unassembled WGS sequence"/>
</dbReference>
<sequence>MSYSGSSIKRTQAPIHLKQQAQLESFLSLPGYGETLLSGAAGTGKSFLVQSVLQKKLKKKFLIQYKFTNKKSLDNSFLISILKQILVLFDISENIIKDSQIKVIEYFVDLNPEEIHLLLDLIHENKTSRNLHENFFLLIEKLIFGLKKEVIFFLDDIQWAPPLYYKLLNQISSKRLNQLKIISCSRIKTPSTNIFLSNLTRKETKSLILSLNKKNKRKIDSDEIFLLTKGNPFYLDFLLHHENIMKSASPSQKSVLNLKQLLSYEYSNISKNQKKLLQIISCLREAINIYDLQRLKNYTVSKKCILFLEKSGRILNSNDFISISHDILKEAIFSSIDPAEKIKYHFALGKLFSKKVSANYLDETVYHFMNANSWVELYRYSMKGASYAYSRFLSELAFSFIDNASIAAQKMNMLKHSRQIKISIMRGKIIFLLGLSDSGENDMRILEGALTKPTLSIEKREEILNLLSLYYWNNGKLPKALKIIDQFYDLSFGRLDKNLIFSLRRIGIFSDMGEFSKS</sequence>
<evidence type="ECO:0000313" key="2">
    <source>
        <dbReference type="Proteomes" id="UP000249739"/>
    </source>
</evidence>
<comment type="caution">
    <text evidence="1">The sequence shown here is derived from an EMBL/GenBank/DDBJ whole genome shotgun (WGS) entry which is preliminary data.</text>
</comment>
<name>A0A2W5FIP5_9BACT</name>
<dbReference type="EMBL" id="QFOT01000108">
    <property type="protein sequence ID" value="PZP54803.1"/>
    <property type="molecule type" value="Genomic_DNA"/>
</dbReference>
<dbReference type="SUPFAM" id="SSF52540">
    <property type="entry name" value="P-loop containing nucleoside triphosphate hydrolases"/>
    <property type="match status" value="1"/>
</dbReference>
<dbReference type="AlphaFoldDB" id="A0A2W5FIP5"/>
<feature type="non-terminal residue" evidence="1">
    <location>
        <position position="518"/>
    </location>
</feature>
<proteinExistence type="predicted"/>
<dbReference type="InterPro" id="IPR027417">
    <property type="entry name" value="P-loop_NTPase"/>
</dbReference>
<evidence type="ECO:0000313" key="1">
    <source>
        <dbReference type="EMBL" id="PZP54803.1"/>
    </source>
</evidence>
<reference evidence="1 2" key="1">
    <citation type="submission" date="2017-08" db="EMBL/GenBank/DDBJ databases">
        <title>Infants hospitalized years apart are colonized by the same room-sourced microbial strains.</title>
        <authorList>
            <person name="Brooks B."/>
            <person name="Olm M.R."/>
            <person name="Firek B.A."/>
            <person name="Baker R."/>
            <person name="Thomas B.C."/>
            <person name="Morowitz M.J."/>
            <person name="Banfield J.F."/>
        </authorList>
    </citation>
    <scope>NUCLEOTIDE SEQUENCE [LARGE SCALE GENOMIC DNA]</scope>
    <source>
        <strain evidence="1">S2_006_000_R2_64</strain>
    </source>
</reference>
<protein>
    <submittedName>
        <fullName evidence="1">Uncharacterized protein</fullName>
    </submittedName>
</protein>
<accession>A0A2W5FIP5</accession>
<dbReference type="Gene3D" id="3.40.50.300">
    <property type="entry name" value="P-loop containing nucleotide triphosphate hydrolases"/>
    <property type="match status" value="1"/>
</dbReference>